<gene>
    <name evidence="2" type="ORF">IAA17_06905</name>
</gene>
<dbReference type="EMBL" id="DXBC01000108">
    <property type="protein sequence ID" value="HIZ79499.1"/>
    <property type="molecule type" value="Genomic_DNA"/>
</dbReference>
<evidence type="ECO:0000259" key="1">
    <source>
        <dbReference type="Pfam" id="PF11738"/>
    </source>
</evidence>
<dbReference type="Proteomes" id="UP000824101">
    <property type="component" value="Unassembled WGS sequence"/>
</dbReference>
<feature type="domain" description="DUF3298" evidence="1">
    <location>
        <begin position="199"/>
        <end position="277"/>
    </location>
</feature>
<evidence type="ECO:0000313" key="2">
    <source>
        <dbReference type="EMBL" id="HIZ79499.1"/>
    </source>
</evidence>
<dbReference type="AlphaFoldDB" id="A0A9D2GH03"/>
<sequence length="286" mass="31578">MEDWKRELKKQYEEIPVPGEARKRIEEGIQMAKEEKKRKNGAVIWLKRAGETAVAAVAAITVLVNVSPTAAQAMEQIPVIGSIAQVVTFRTYEDHSGRGEANVEIPQIEGEGQAPAANRDMEEYADSLIEAYESEIRASEGQGNYSLDSTYDVVFENDKYVCIRINTTVTMASGTQFVKIFTADKATGQTVSLMELVGNDEAMLTAISDNIKEQMREQMAADENVIYFLDSDMPDEDFKGLDGDESFYFSENGELIITFGEYEVAPGYMGAVEFVIPETVTGNLAG</sequence>
<dbReference type="Pfam" id="PF11738">
    <property type="entry name" value="DUF3298"/>
    <property type="match status" value="1"/>
</dbReference>
<protein>
    <submittedName>
        <fullName evidence="2">RsiV family protein</fullName>
    </submittedName>
</protein>
<dbReference type="Gene3D" id="3.30.565.40">
    <property type="entry name" value="Fervidobacterium nodosum Rt17-B1 like"/>
    <property type="match status" value="1"/>
</dbReference>
<name>A0A9D2GH03_9FIRM</name>
<dbReference type="InterPro" id="IPR037126">
    <property type="entry name" value="PdaC/RsiV-like_sf"/>
</dbReference>
<dbReference type="InterPro" id="IPR021729">
    <property type="entry name" value="DUF3298"/>
</dbReference>
<dbReference type="Gene3D" id="3.90.640.20">
    <property type="entry name" value="Heat-shock cognate protein, ATPase"/>
    <property type="match status" value="1"/>
</dbReference>
<reference evidence="2" key="1">
    <citation type="journal article" date="2021" name="PeerJ">
        <title>Extensive microbial diversity within the chicken gut microbiome revealed by metagenomics and culture.</title>
        <authorList>
            <person name="Gilroy R."/>
            <person name="Ravi A."/>
            <person name="Getino M."/>
            <person name="Pursley I."/>
            <person name="Horton D.L."/>
            <person name="Alikhan N.F."/>
            <person name="Baker D."/>
            <person name="Gharbi K."/>
            <person name="Hall N."/>
            <person name="Watson M."/>
            <person name="Adriaenssens E.M."/>
            <person name="Foster-Nyarko E."/>
            <person name="Jarju S."/>
            <person name="Secka A."/>
            <person name="Antonio M."/>
            <person name="Oren A."/>
            <person name="Chaudhuri R.R."/>
            <person name="La Ragione R."/>
            <person name="Hildebrand F."/>
            <person name="Pallen M.J."/>
        </authorList>
    </citation>
    <scope>NUCLEOTIDE SEQUENCE</scope>
    <source>
        <strain evidence="2">ChiBcec1-1093</strain>
    </source>
</reference>
<reference evidence="2" key="2">
    <citation type="submission" date="2021-04" db="EMBL/GenBank/DDBJ databases">
        <authorList>
            <person name="Gilroy R."/>
        </authorList>
    </citation>
    <scope>NUCLEOTIDE SEQUENCE</scope>
    <source>
        <strain evidence="2">ChiBcec1-1093</strain>
    </source>
</reference>
<accession>A0A9D2GH03</accession>
<evidence type="ECO:0000313" key="3">
    <source>
        <dbReference type="Proteomes" id="UP000824101"/>
    </source>
</evidence>
<proteinExistence type="predicted"/>
<organism evidence="2 3">
    <name type="scientific">Candidatus Lachnoclostridium stercorigallinarum</name>
    <dbReference type="NCBI Taxonomy" id="2838634"/>
    <lineage>
        <taxon>Bacteria</taxon>
        <taxon>Bacillati</taxon>
        <taxon>Bacillota</taxon>
        <taxon>Clostridia</taxon>
        <taxon>Lachnospirales</taxon>
        <taxon>Lachnospiraceae</taxon>
    </lineage>
</organism>
<comment type="caution">
    <text evidence="2">The sequence shown here is derived from an EMBL/GenBank/DDBJ whole genome shotgun (WGS) entry which is preliminary data.</text>
</comment>